<dbReference type="AlphaFoldDB" id="Q46217"/>
<organism evidence="1">
    <name type="scientific">Clostridium perfringens</name>
    <dbReference type="NCBI Taxonomy" id="1502"/>
    <lineage>
        <taxon>Bacteria</taxon>
        <taxon>Bacillati</taxon>
        <taxon>Bacillota</taxon>
        <taxon>Clostridia</taxon>
        <taxon>Eubacteriales</taxon>
        <taxon>Clostridiaceae</taxon>
        <taxon>Clostridium</taxon>
    </lineage>
</organism>
<reference evidence="1" key="1">
    <citation type="journal article" date="1994" name="Mol. Microbiol.">
        <title>Identification and molecular analysis of a locus that regulates extracellular toxin production in Clostridium perfringens.</title>
        <authorList>
            <person name="Lyristis M."/>
            <person name="Bryant A.E."/>
            <person name="Sloan J."/>
            <person name="Awad M.M."/>
            <person name="Nisbet I.T."/>
            <person name="Stevens D.L."/>
            <person name="Rood J.I."/>
        </authorList>
    </citation>
    <scope>NUCLEOTIDE SEQUENCE</scope>
    <source>
        <strain evidence="1">JIR4025</strain>
    </source>
</reference>
<protein>
    <submittedName>
        <fullName evidence="1">VirS protein</fullName>
    </submittedName>
</protein>
<dbReference type="EMBL" id="U04966">
    <property type="protein sequence ID" value="AAA58952.1"/>
    <property type="molecule type" value="Genomic_DNA"/>
</dbReference>
<sequence length="62" mass="7065">MSIFNMNLSSKGSIIISPLYFSKASLIFLRPIPCKNLSFLSVKKSPFNFFILFVLEFSILIT</sequence>
<proteinExistence type="predicted"/>
<gene>
    <name evidence="1" type="primary">virS</name>
</gene>
<accession>Q46217</accession>
<evidence type="ECO:0000313" key="1">
    <source>
        <dbReference type="EMBL" id="AAA58952.1"/>
    </source>
</evidence>
<name>Q46217_CLOPF</name>
<dbReference type="PIR" id="S49558">
    <property type="entry name" value="S49558"/>
</dbReference>